<organism evidence="2 3">
    <name type="scientific">Phocaeicola coprophilus</name>
    <dbReference type="NCBI Taxonomy" id="387090"/>
    <lineage>
        <taxon>Bacteria</taxon>
        <taxon>Pseudomonadati</taxon>
        <taxon>Bacteroidota</taxon>
        <taxon>Bacteroidia</taxon>
        <taxon>Bacteroidales</taxon>
        <taxon>Bacteroidaceae</taxon>
        <taxon>Phocaeicola</taxon>
    </lineage>
</organism>
<keyword evidence="2" id="KW-0808">Transferase</keyword>
<evidence type="ECO:0000259" key="1">
    <source>
        <dbReference type="Pfam" id="PF04230"/>
    </source>
</evidence>
<dbReference type="Proteomes" id="UP000283855">
    <property type="component" value="Unassembled WGS sequence"/>
</dbReference>
<protein>
    <submittedName>
        <fullName evidence="2">Polysaccharide pyruvyl transferase family protein</fullName>
    </submittedName>
</protein>
<name>A0A413SZF6_9BACT</name>
<dbReference type="Pfam" id="PF04230">
    <property type="entry name" value="PS_pyruv_trans"/>
    <property type="match status" value="1"/>
</dbReference>
<dbReference type="RefSeq" id="WP_118400496.1">
    <property type="nucleotide sequence ID" value="NZ_QSFT01000016.1"/>
</dbReference>
<evidence type="ECO:0000313" key="2">
    <source>
        <dbReference type="EMBL" id="RHA75400.1"/>
    </source>
</evidence>
<reference evidence="2 3" key="1">
    <citation type="submission" date="2018-08" db="EMBL/GenBank/DDBJ databases">
        <title>A genome reference for cultivated species of the human gut microbiota.</title>
        <authorList>
            <person name="Zou Y."/>
            <person name="Xue W."/>
            <person name="Luo G."/>
        </authorList>
    </citation>
    <scope>NUCLEOTIDE SEQUENCE [LARGE SCALE GENOMIC DNA]</scope>
    <source>
        <strain evidence="2 3">AM42-38</strain>
    </source>
</reference>
<comment type="caution">
    <text evidence="2">The sequence shown here is derived from an EMBL/GenBank/DDBJ whole genome shotgun (WGS) entry which is preliminary data.</text>
</comment>
<dbReference type="GO" id="GO:0016740">
    <property type="term" value="F:transferase activity"/>
    <property type="evidence" value="ECO:0007669"/>
    <property type="project" value="UniProtKB-KW"/>
</dbReference>
<dbReference type="AlphaFoldDB" id="A0A413SZF6"/>
<sequence length="295" mass="34328">MDVIGKIMKITDRFLNIISGFQYLPYYFQKHIYLGVAVPPLHKGKSYNWGDDVSIVLSEILSHKKVIPYKFSFIHSTNYLCIGSIIQWYSNSKSIIWGAGLLYYSININKPRKVLAVRGPLTRQCLLDNDIQCPEIYGDPALLFPLFYQPKTSIRKYQLGIICHYSELKKREIPKPLSVSEKEILFINISQYSKWTDFIDQICSCQCIISSSLHGIIIADAYKVPNIWTSFSNNKSKDNEFKFQDYFLSVNKTNERIALYDDLRYQQELIEYIKNKWVGPQIDLNKLLSVCPFKV</sequence>
<dbReference type="EMBL" id="QSFT01000016">
    <property type="protein sequence ID" value="RHA75400.1"/>
    <property type="molecule type" value="Genomic_DNA"/>
</dbReference>
<feature type="domain" description="Polysaccharide pyruvyl transferase" evidence="1">
    <location>
        <begin position="58"/>
        <end position="230"/>
    </location>
</feature>
<evidence type="ECO:0000313" key="3">
    <source>
        <dbReference type="Proteomes" id="UP000283855"/>
    </source>
</evidence>
<accession>A0A413SZF6</accession>
<gene>
    <name evidence="2" type="ORF">DW921_08785</name>
</gene>
<proteinExistence type="predicted"/>
<dbReference type="InterPro" id="IPR007345">
    <property type="entry name" value="Polysacch_pyruvyl_Trfase"/>
</dbReference>